<dbReference type="AlphaFoldDB" id="A0AAV2KLB6"/>
<feature type="compositionally biased region" description="Polar residues" evidence="1">
    <location>
        <begin position="1"/>
        <end position="16"/>
    </location>
</feature>
<feature type="compositionally biased region" description="Low complexity" evidence="1">
    <location>
        <begin position="24"/>
        <end position="40"/>
    </location>
</feature>
<feature type="region of interest" description="Disordered" evidence="1">
    <location>
        <begin position="80"/>
        <end position="109"/>
    </location>
</feature>
<dbReference type="Proteomes" id="UP001497482">
    <property type="component" value="Chromosome 19"/>
</dbReference>
<feature type="region of interest" description="Disordered" evidence="1">
    <location>
        <begin position="1"/>
        <end position="41"/>
    </location>
</feature>
<keyword evidence="3" id="KW-1185">Reference proteome</keyword>
<dbReference type="EMBL" id="OZ035841">
    <property type="protein sequence ID" value="CAL1590716.1"/>
    <property type="molecule type" value="Genomic_DNA"/>
</dbReference>
<organism evidence="2 3">
    <name type="scientific">Knipowitschia caucasica</name>
    <name type="common">Caucasian dwarf goby</name>
    <name type="synonym">Pomatoschistus caucasicus</name>
    <dbReference type="NCBI Taxonomy" id="637954"/>
    <lineage>
        <taxon>Eukaryota</taxon>
        <taxon>Metazoa</taxon>
        <taxon>Chordata</taxon>
        <taxon>Craniata</taxon>
        <taxon>Vertebrata</taxon>
        <taxon>Euteleostomi</taxon>
        <taxon>Actinopterygii</taxon>
        <taxon>Neopterygii</taxon>
        <taxon>Teleostei</taxon>
        <taxon>Neoteleostei</taxon>
        <taxon>Acanthomorphata</taxon>
        <taxon>Gobiaria</taxon>
        <taxon>Gobiiformes</taxon>
        <taxon>Gobioidei</taxon>
        <taxon>Gobiidae</taxon>
        <taxon>Gobiinae</taxon>
        <taxon>Knipowitschia</taxon>
    </lineage>
</organism>
<evidence type="ECO:0000313" key="3">
    <source>
        <dbReference type="Proteomes" id="UP001497482"/>
    </source>
</evidence>
<sequence>MSPHSSRSQTPQQQEPVLTAAGASPLSSRSQSPQQQEPTSLFSHAVSVRQCSAGLLMYFKAPACLQGSSERERETVDLGTTAAESRPNHVHTPLKITNCPGKLEQSQGQ</sequence>
<evidence type="ECO:0000256" key="1">
    <source>
        <dbReference type="SAM" id="MobiDB-lite"/>
    </source>
</evidence>
<name>A0AAV2KLB6_KNICA</name>
<accession>A0AAV2KLB6</accession>
<evidence type="ECO:0000313" key="2">
    <source>
        <dbReference type="EMBL" id="CAL1590716.1"/>
    </source>
</evidence>
<proteinExistence type="predicted"/>
<gene>
    <name evidence="2" type="ORF">KC01_LOCUS20188</name>
</gene>
<reference evidence="2 3" key="1">
    <citation type="submission" date="2024-04" db="EMBL/GenBank/DDBJ databases">
        <authorList>
            <person name="Waldvogel A.-M."/>
            <person name="Schoenle A."/>
        </authorList>
    </citation>
    <scope>NUCLEOTIDE SEQUENCE [LARGE SCALE GENOMIC DNA]</scope>
</reference>
<protein>
    <submittedName>
        <fullName evidence="2">Uncharacterized protein</fullName>
    </submittedName>
</protein>